<dbReference type="STRING" id="242619.PG_1414"/>
<evidence type="ECO:0000256" key="3">
    <source>
        <dbReference type="ARBA" id="ARBA00022452"/>
    </source>
</evidence>
<dbReference type="InterPro" id="IPR010917">
    <property type="entry name" value="TonB_rcpt_CS"/>
</dbReference>
<dbReference type="Gene3D" id="2.40.170.20">
    <property type="entry name" value="TonB-dependent receptor, beta-barrel domain"/>
    <property type="match status" value="1"/>
</dbReference>
<dbReference type="Proteomes" id="UP000000588">
    <property type="component" value="Chromosome"/>
</dbReference>
<dbReference type="InterPro" id="IPR012910">
    <property type="entry name" value="Plug_dom"/>
</dbReference>
<evidence type="ECO:0000256" key="10">
    <source>
        <dbReference type="SAM" id="SignalP"/>
    </source>
</evidence>
<dbReference type="Gene3D" id="2.60.40.1120">
    <property type="entry name" value="Carboxypeptidase-like, regulatory domain"/>
    <property type="match status" value="1"/>
</dbReference>
<proteinExistence type="inferred from homology"/>
<dbReference type="HOGENOM" id="CLU_016805_0_0_10"/>
<keyword evidence="8 9" id="KW-0998">Cell outer membrane</keyword>
<name>Q7MUS3_PORGI</name>
<dbReference type="SUPFAM" id="SSF56935">
    <property type="entry name" value="Porins"/>
    <property type="match status" value="1"/>
</dbReference>
<feature type="chain" id="PRO_5004288471" description="TonB-dependent receptor plug domain-containing protein" evidence="10">
    <location>
        <begin position="29"/>
        <end position="871"/>
    </location>
</feature>
<dbReference type="AlphaFoldDB" id="Q7MUS3"/>
<keyword evidence="7 9" id="KW-0472">Membrane</keyword>
<evidence type="ECO:0000256" key="6">
    <source>
        <dbReference type="ARBA" id="ARBA00023077"/>
    </source>
</evidence>
<evidence type="ECO:0000313" key="12">
    <source>
        <dbReference type="EMBL" id="AAQ66469.1"/>
    </source>
</evidence>
<keyword evidence="13" id="KW-1185">Reference proteome</keyword>
<feature type="domain" description="TonB-dependent receptor plug" evidence="11">
    <location>
        <begin position="127"/>
        <end position="235"/>
    </location>
</feature>
<sequence length="871" mass="95619">MLCLMRKRILQLFLTALLLALGSSLAIAQTVVTGKVIDSETSEPLIGVSVSTGQGASLRGVTTDMDGGFRFEVPAKSVLTFRCVGYATVTRSIGRGSQEDLGTILLDPQAIGLDEIQVIASVVPKDRMTPVPVSNIRVADIQAASLNVEFPELVKSTPSTYTTKGSGGFGDGRTNVRGFDTYNFGVLINGVPVNGMEDGKVYWSNWSGLMNQASTIQIQRGLGASKLGISSVGGTMNIITKTTDANTGGSAYVGMGNDGLHKESFSISTGMNDGWAITIAGSHMTGLGYVKGLKGRAFSYFFNVSKKFNERHTLSLTGFGAPQWHNQRSSKYSVADYDKYGIRHNQSFGYLRGELTPTAYAYNTYHKPQFSLNHFWKMDENTSLYTAAYASLATGGGRRAYGKNSKWVLINYNTGQPYEQTKVTPDGLIDYDAVLAANAAASNGSEAIFALGSNSHKWFGLLSSFKKKLNSSLTLTAGYDGRYYRGDHYDKITDLLGGSYYIEDPKTKLAYHAEGQQLKVGDIVNRDYTGEIMWHGLFAQMEHSSEWIDAFVSGSINYELYRNHNYGGSKSTGYLPGVSPWKSFLPWSGKAGLSYKFAQGHNVFANGGFFTRAPLFGNIYAAGAIIPNDKANMEKVLTGEVGYGFTNHKNFEFNINGYYTKWMDRVTSKRIGNEYVYLNGVDAVHCGVEAEVSYRPIRQIDLRGMFSLGDWTWQNNVSYTSYDEAGNETGQDITYIKGLHVGDAAQMTAAVSADIELFKGFHVIGKYNFLGKNYAGFNPATRNAQQYEADGKEIVESWKLPDVGLFDLSASYNFKLGSLSTTFYFNMDNVADKRYVSDADDNIIGKKHDEASALVWYGFGRTWSTGIRVNF</sequence>
<evidence type="ECO:0000256" key="7">
    <source>
        <dbReference type="ARBA" id="ARBA00023136"/>
    </source>
</evidence>
<comment type="subcellular location">
    <subcellularLocation>
        <location evidence="1 9">Cell outer membrane</location>
        <topology evidence="1 9">Multi-pass membrane protein</topology>
    </subcellularLocation>
</comment>
<dbReference type="InterPro" id="IPR036942">
    <property type="entry name" value="Beta-barrel_TonB_sf"/>
</dbReference>
<dbReference type="InterPro" id="IPR037066">
    <property type="entry name" value="Plug_dom_sf"/>
</dbReference>
<dbReference type="GO" id="GO:0015344">
    <property type="term" value="F:siderophore uptake transmembrane transporter activity"/>
    <property type="evidence" value="ECO:0007669"/>
    <property type="project" value="TreeGrafter"/>
</dbReference>
<keyword evidence="5 10" id="KW-0732">Signal</keyword>
<evidence type="ECO:0000259" key="11">
    <source>
        <dbReference type="Pfam" id="PF07715"/>
    </source>
</evidence>
<dbReference type="SUPFAM" id="SSF49464">
    <property type="entry name" value="Carboxypeptidase regulatory domain-like"/>
    <property type="match status" value="1"/>
</dbReference>
<dbReference type="PANTHER" id="PTHR30069">
    <property type="entry name" value="TONB-DEPENDENT OUTER MEMBRANE RECEPTOR"/>
    <property type="match status" value="1"/>
</dbReference>
<reference evidence="12 13" key="1">
    <citation type="journal article" date="2003" name="J. Bacteriol.">
        <title>Complete genome sequence of the oral pathogenic bacterium Porphyromonas gingivalis strain W83.</title>
        <authorList>
            <person name="Nelson K."/>
            <person name="Fleishmann R."/>
            <person name="DeBoy R."/>
            <person name="Paulsen I."/>
            <person name="Fouts D."/>
            <person name="Eisen J."/>
            <person name="Daugherty S."/>
            <person name="Dodson R."/>
            <person name="Durkin A."/>
            <person name="Gwinn M."/>
            <person name="Haft D."/>
            <person name="Kolonay J."/>
            <person name="Nelson W."/>
            <person name="White O."/>
            <person name="Mason T."/>
            <person name="Tallon L."/>
            <person name="Gray J."/>
            <person name="Granger D."/>
            <person name="Tettelin H."/>
            <person name="Dong H."/>
            <person name="Galvin J."/>
            <person name="Duncan M."/>
            <person name="Dewhirst F."/>
            <person name="Fraser C."/>
        </authorList>
    </citation>
    <scope>NUCLEOTIDE SEQUENCE [LARGE SCALE GENOMIC DNA]</scope>
    <source>
        <strain evidence="13">ATCC BAA-308 / W83</strain>
    </source>
</reference>
<dbReference type="CDD" id="cd01347">
    <property type="entry name" value="ligand_gated_channel"/>
    <property type="match status" value="1"/>
</dbReference>
<evidence type="ECO:0000313" key="13">
    <source>
        <dbReference type="Proteomes" id="UP000000588"/>
    </source>
</evidence>
<dbReference type="InterPro" id="IPR039426">
    <property type="entry name" value="TonB-dep_rcpt-like"/>
</dbReference>
<organism evidence="12 13">
    <name type="scientific">Porphyromonas gingivalis (strain ATCC BAA-308 / W83)</name>
    <dbReference type="NCBI Taxonomy" id="242619"/>
    <lineage>
        <taxon>Bacteria</taxon>
        <taxon>Pseudomonadati</taxon>
        <taxon>Bacteroidota</taxon>
        <taxon>Bacteroidia</taxon>
        <taxon>Bacteroidales</taxon>
        <taxon>Porphyromonadaceae</taxon>
        <taxon>Porphyromonas</taxon>
    </lineage>
</organism>
<evidence type="ECO:0000256" key="8">
    <source>
        <dbReference type="ARBA" id="ARBA00023237"/>
    </source>
</evidence>
<dbReference type="eggNOG" id="COG1629">
    <property type="taxonomic scope" value="Bacteria"/>
</dbReference>
<dbReference type="Gene3D" id="2.170.130.10">
    <property type="entry name" value="TonB-dependent receptor, plug domain"/>
    <property type="match status" value="1"/>
</dbReference>
<dbReference type="GO" id="GO:0009279">
    <property type="term" value="C:cell outer membrane"/>
    <property type="evidence" value="ECO:0007669"/>
    <property type="project" value="UniProtKB-SubCell"/>
</dbReference>
<gene>
    <name evidence="12" type="ordered locus">PG_1414</name>
</gene>
<feature type="signal peptide" evidence="10">
    <location>
        <begin position="1"/>
        <end position="28"/>
    </location>
</feature>
<evidence type="ECO:0000256" key="2">
    <source>
        <dbReference type="ARBA" id="ARBA00022448"/>
    </source>
</evidence>
<dbReference type="PROSITE" id="PS01156">
    <property type="entry name" value="TONB_DEPENDENT_REC_2"/>
    <property type="match status" value="1"/>
</dbReference>
<dbReference type="EMBL" id="AE015924">
    <property type="protein sequence ID" value="AAQ66469.1"/>
    <property type="molecule type" value="Genomic_DNA"/>
</dbReference>
<comment type="similarity">
    <text evidence="9">Belongs to the TonB-dependent receptor family.</text>
</comment>
<dbReference type="eggNOG" id="COG4206">
    <property type="taxonomic scope" value="Bacteria"/>
</dbReference>
<dbReference type="PANTHER" id="PTHR30069:SF50">
    <property type="entry name" value="TONB-DEPENDENT RECEPTOR HI_1217-RELATED"/>
    <property type="match status" value="1"/>
</dbReference>
<accession>Q7MUS3</accession>
<evidence type="ECO:0000256" key="1">
    <source>
        <dbReference type="ARBA" id="ARBA00004571"/>
    </source>
</evidence>
<dbReference type="GO" id="GO:0044718">
    <property type="term" value="P:siderophore transmembrane transport"/>
    <property type="evidence" value="ECO:0007669"/>
    <property type="project" value="TreeGrafter"/>
</dbReference>
<evidence type="ECO:0000256" key="5">
    <source>
        <dbReference type="ARBA" id="ARBA00022729"/>
    </source>
</evidence>
<dbReference type="Pfam" id="PF13715">
    <property type="entry name" value="CarbopepD_reg_2"/>
    <property type="match status" value="1"/>
</dbReference>
<protein>
    <recommendedName>
        <fullName evidence="11">TonB-dependent receptor plug domain-containing protein</fullName>
    </recommendedName>
</protein>
<evidence type="ECO:0000256" key="9">
    <source>
        <dbReference type="PROSITE-ProRule" id="PRU01360"/>
    </source>
</evidence>
<dbReference type="KEGG" id="pgi:PG_1414"/>
<dbReference type="EnsemblBacteria" id="AAQ66469">
    <property type="protein sequence ID" value="AAQ66469"/>
    <property type="gene ID" value="PG_1414"/>
</dbReference>
<evidence type="ECO:0000256" key="4">
    <source>
        <dbReference type="ARBA" id="ARBA00022692"/>
    </source>
</evidence>
<dbReference type="PROSITE" id="PS52016">
    <property type="entry name" value="TONB_DEPENDENT_REC_3"/>
    <property type="match status" value="1"/>
</dbReference>
<dbReference type="InterPro" id="IPR008969">
    <property type="entry name" value="CarboxyPept-like_regulatory"/>
</dbReference>
<keyword evidence="6" id="KW-0798">TonB box</keyword>
<keyword evidence="3 9" id="KW-1134">Transmembrane beta strand</keyword>
<dbReference type="Pfam" id="PF07715">
    <property type="entry name" value="Plug"/>
    <property type="match status" value="1"/>
</dbReference>
<keyword evidence="2 9" id="KW-0813">Transport</keyword>
<keyword evidence="4 9" id="KW-0812">Transmembrane</keyword>